<dbReference type="RefSeq" id="WP_034798544.1">
    <property type="nucleotide sequence ID" value="NZ_AWFF01000071.1"/>
</dbReference>
<dbReference type="PATRIC" id="fig|1280946.3.peg.3059"/>
<name>A0A062U6C5_9PROT</name>
<evidence type="ECO:0000256" key="1">
    <source>
        <dbReference type="SAM" id="Phobius"/>
    </source>
</evidence>
<keyword evidence="1" id="KW-1133">Transmembrane helix</keyword>
<evidence type="ECO:0000313" key="3">
    <source>
        <dbReference type="Proteomes" id="UP000027037"/>
    </source>
</evidence>
<dbReference type="OrthoDB" id="583296at2"/>
<protein>
    <submittedName>
        <fullName evidence="2">Uncharacterized protein</fullName>
    </submittedName>
</protein>
<evidence type="ECO:0000313" key="2">
    <source>
        <dbReference type="EMBL" id="KCZ52149.1"/>
    </source>
</evidence>
<dbReference type="AlphaFoldDB" id="A0A062U6C5"/>
<keyword evidence="3" id="KW-1185">Reference proteome</keyword>
<proteinExistence type="predicted"/>
<dbReference type="Proteomes" id="UP000027037">
    <property type="component" value="Unassembled WGS sequence"/>
</dbReference>
<dbReference type="EMBL" id="AWFF01000071">
    <property type="protein sequence ID" value="KCZ52149.1"/>
    <property type="molecule type" value="Genomic_DNA"/>
</dbReference>
<keyword evidence="1" id="KW-0812">Transmembrane</keyword>
<organism evidence="2 3">
    <name type="scientific">Hyphomonas beringensis</name>
    <dbReference type="NCBI Taxonomy" id="1280946"/>
    <lineage>
        <taxon>Bacteria</taxon>
        <taxon>Pseudomonadati</taxon>
        <taxon>Pseudomonadota</taxon>
        <taxon>Alphaproteobacteria</taxon>
        <taxon>Hyphomonadales</taxon>
        <taxon>Hyphomonadaceae</taxon>
        <taxon>Hyphomonas</taxon>
    </lineage>
</organism>
<sequence>MSRWTIIILSLMSAVISGGVVGGLFLVFGQHSGANKAVGPDPYGAGSGYRALLNFQCRYGQTKHILMNGVDDNFQVNTPEPSRNSGRLSAYPGHFYNFPVRRQYDEPGQDKVLIDFFEMPPRISSGLFVTRIAEPDRESNDYLALGDLSLPGHNGEFYNPNAFHNQIQTLSDVPGWSRTPDNVFSARLKDIRFKSNDPDRDYGEFREYFDLLSFLQKDDGPVTLEILFYDDTTADFSAMAVCSEPTQPSGLTFAPYKPTNDIRVDFQFLSCNGVWTSPHCNPIYGDRLCSDALPLACFKDTRSSVPTMSTDIPLDVRVFIADFWVGGEIDFTPPVRGDTFGTLSEANAYCAGQLGADWRVLDYHQGGVSAVAAPRSAHAPEDRVWIDIKDQPNGTCWARDTLPSADEALK</sequence>
<accession>A0A062U6C5</accession>
<reference evidence="2 3" key="1">
    <citation type="journal article" date="2014" name="Antonie Van Leeuwenhoek">
        <title>Hyphomonas beringensis sp. nov. and Hyphomonas chukchiensis sp. nov., isolated from surface seawater of the Bering Sea and Chukchi Sea.</title>
        <authorList>
            <person name="Li C."/>
            <person name="Lai Q."/>
            <person name="Li G."/>
            <person name="Dong C."/>
            <person name="Wang J."/>
            <person name="Liao Y."/>
            <person name="Shao Z."/>
        </authorList>
    </citation>
    <scope>NUCLEOTIDE SEQUENCE [LARGE SCALE GENOMIC DNA]</scope>
    <source>
        <strain evidence="2 3">25B14_1</strain>
    </source>
</reference>
<comment type="caution">
    <text evidence="2">The sequence shown here is derived from an EMBL/GenBank/DDBJ whole genome shotgun (WGS) entry which is preliminary data.</text>
</comment>
<gene>
    <name evidence="2" type="ORF">HY29_18230</name>
</gene>
<keyword evidence="1" id="KW-0472">Membrane</keyword>
<dbReference type="STRING" id="1280946.HY29_18230"/>
<feature type="transmembrane region" description="Helical" evidence="1">
    <location>
        <begin position="6"/>
        <end position="28"/>
    </location>
</feature>